<comment type="subcellular location">
    <subcellularLocation>
        <location evidence="1">Cell membrane</location>
        <topology evidence="1">Single-pass type I membrane protein</topology>
    </subcellularLocation>
</comment>
<evidence type="ECO:0000256" key="4">
    <source>
        <dbReference type="ARBA" id="ARBA00022475"/>
    </source>
</evidence>
<evidence type="ECO:0000256" key="2">
    <source>
        <dbReference type="ARBA" id="ARBA00008536"/>
    </source>
</evidence>
<evidence type="ECO:0000256" key="14">
    <source>
        <dbReference type="SAM" id="SignalP"/>
    </source>
</evidence>
<keyword evidence="11 13" id="KW-0472">Membrane</keyword>
<keyword evidence="5 13" id="KW-0812">Transmembrane</keyword>
<dbReference type="AlphaFoldDB" id="A0AAV7F3A4"/>
<dbReference type="InterPro" id="IPR050528">
    <property type="entry name" value="L-type_Lectin-RKs"/>
</dbReference>
<dbReference type="PANTHER" id="PTHR27007">
    <property type="match status" value="1"/>
</dbReference>
<accession>A0AAV7F3A4</accession>
<dbReference type="SUPFAM" id="SSF56112">
    <property type="entry name" value="Protein kinase-like (PK-like)"/>
    <property type="match status" value="1"/>
</dbReference>
<evidence type="ECO:0000256" key="1">
    <source>
        <dbReference type="ARBA" id="ARBA00004251"/>
    </source>
</evidence>
<dbReference type="EMBL" id="JAINDJ010000003">
    <property type="protein sequence ID" value="KAG9454601.1"/>
    <property type="molecule type" value="Genomic_DNA"/>
</dbReference>
<evidence type="ECO:0000256" key="13">
    <source>
        <dbReference type="SAM" id="Phobius"/>
    </source>
</evidence>
<keyword evidence="6 14" id="KW-0732">Signal</keyword>
<evidence type="ECO:0000256" key="5">
    <source>
        <dbReference type="ARBA" id="ARBA00022692"/>
    </source>
</evidence>
<dbReference type="CDD" id="cd06899">
    <property type="entry name" value="lectin_legume_LecRK_Arcelin_ConA"/>
    <property type="match status" value="1"/>
</dbReference>
<keyword evidence="9" id="KW-0067">ATP-binding</keyword>
<reference evidence="16 17" key="1">
    <citation type="submission" date="2021-07" db="EMBL/GenBank/DDBJ databases">
        <title>The Aristolochia fimbriata genome: insights into angiosperm evolution, floral development and chemical biosynthesis.</title>
        <authorList>
            <person name="Jiao Y."/>
        </authorList>
    </citation>
    <scope>NUCLEOTIDE SEQUENCE [LARGE SCALE GENOMIC DNA]</scope>
    <source>
        <strain evidence="16">IBCAS-2021</strain>
        <tissue evidence="16">Leaf</tissue>
    </source>
</reference>
<dbReference type="GO" id="GO:0030246">
    <property type="term" value="F:carbohydrate binding"/>
    <property type="evidence" value="ECO:0007669"/>
    <property type="project" value="UniProtKB-KW"/>
</dbReference>
<keyword evidence="12" id="KW-0675">Receptor</keyword>
<comment type="caution">
    <text evidence="16">The sequence shown here is derived from an EMBL/GenBank/DDBJ whole genome shotgun (WGS) entry which is preliminary data.</text>
</comment>
<evidence type="ECO:0000256" key="7">
    <source>
        <dbReference type="ARBA" id="ARBA00022734"/>
    </source>
</evidence>
<dbReference type="Pfam" id="PF00139">
    <property type="entry name" value="Lectin_legB"/>
    <property type="match status" value="1"/>
</dbReference>
<evidence type="ECO:0000313" key="17">
    <source>
        <dbReference type="Proteomes" id="UP000825729"/>
    </source>
</evidence>
<feature type="transmembrane region" description="Helical" evidence="13">
    <location>
        <begin position="289"/>
        <end position="313"/>
    </location>
</feature>
<dbReference type="Pfam" id="PF00069">
    <property type="entry name" value="Pkinase"/>
    <property type="match status" value="1"/>
</dbReference>
<evidence type="ECO:0000259" key="15">
    <source>
        <dbReference type="PROSITE" id="PS50011"/>
    </source>
</evidence>
<keyword evidence="10 13" id="KW-1133">Transmembrane helix</keyword>
<dbReference type="PROSITE" id="PS00108">
    <property type="entry name" value="PROTEIN_KINASE_ST"/>
    <property type="match status" value="1"/>
</dbReference>
<dbReference type="InterPro" id="IPR000719">
    <property type="entry name" value="Prot_kinase_dom"/>
</dbReference>
<dbReference type="Proteomes" id="UP000825729">
    <property type="component" value="Unassembled WGS sequence"/>
</dbReference>
<dbReference type="SMART" id="SM00220">
    <property type="entry name" value="S_TKc"/>
    <property type="match status" value="1"/>
</dbReference>
<evidence type="ECO:0000256" key="12">
    <source>
        <dbReference type="ARBA" id="ARBA00023170"/>
    </source>
</evidence>
<feature type="chain" id="PRO_5043496365" description="Protein kinase domain-containing protein" evidence="14">
    <location>
        <begin position="23"/>
        <end position="550"/>
    </location>
</feature>
<keyword evidence="7" id="KW-0430">Lectin</keyword>
<feature type="domain" description="Protein kinase" evidence="15">
    <location>
        <begin position="173"/>
        <end position="504"/>
    </location>
</feature>
<keyword evidence="17" id="KW-1185">Reference proteome</keyword>
<evidence type="ECO:0000313" key="16">
    <source>
        <dbReference type="EMBL" id="KAG9454601.1"/>
    </source>
</evidence>
<dbReference type="PROSITE" id="PS50011">
    <property type="entry name" value="PROTEIN_KINASE_DOM"/>
    <property type="match status" value="1"/>
</dbReference>
<dbReference type="InterPro" id="IPR008271">
    <property type="entry name" value="Ser/Thr_kinase_AS"/>
</dbReference>
<comment type="similarity">
    <text evidence="3">In the C-terminal section; belongs to the protein kinase superfamily. Ser/Thr protein kinase family.</text>
</comment>
<evidence type="ECO:0000256" key="10">
    <source>
        <dbReference type="ARBA" id="ARBA00022989"/>
    </source>
</evidence>
<sequence length="550" mass="59830">MLLVEILAPIIVILLHLRAVESQGAHFAYNGFREANLVLGDIATVTQNGLLRLTNNTLMQRGRGFYGAPLHLKNSSSSNNISTRSFSTAFVSAIVPEDPNFTGHGLAFVISPSVELPGGAPQQYLGIFNLNNNGNSTNHIFAIEHDTATNEEVKDINSNHVGIDINGLVSNESAPAAYFSEGRWINFTLSNGKPIQTWIEYDGISKQITVTVAPIKVARPQRPLLSATVDLAPVLLDPMYVGFSASNGQLRATHYILGWSYSTNGRARPLDLSSLPALPRLTPKPRPKILTIGLPIIAGFLLLAVVSVSVITIRRKIKYSERFRIIKGVASGVVYLHEEWEQLVLHRDVKASNVLLDGDLNGKVGDFGLARLYDHGAAPKTTHVVGTIGYLAPELTRTRKATTSTDVFAFGVFMLEVATGRRPVQYPEGTSNSGEEVLLREWVYNCWKKGSILEASDPKFRGAYIVDEIELVLKLGLVCSNPVAGSRPQMRQVIQILEGREPFKELVISSKSDGGSAEGYGYSAIYFNSSKDNVSVETVSAAESLLSGGR</sequence>
<dbReference type="GO" id="GO:0005886">
    <property type="term" value="C:plasma membrane"/>
    <property type="evidence" value="ECO:0007669"/>
    <property type="project" value="UniProtKB-SubCell"/>
</dbReference>
<organism evidence="16 17">
    <name type="scientific">Aristolochia fimbriata</name>
    <name type="common">White veined hardy Dutchman's pipe vine</name>
    <dbReference type="NCBI Taxonomy" id="158543"/>
    <lineage>
        <taxon>Eukaryota</taxon>
        <taxon>Viridiplantae</taxon>
        <taxon>Streptophyta</taxon>
        <taxon>Embryophyta</taxon>
        <taxon>Tracheophyta</taxon>
        <taxon>Spermatophyta</taxon>
        <taxon>Magnoliopsida</taxon>
        <taxon>Magnoliidae</taxon>
        <taxon>Piperales</taxon>
        <taxon>Aristolochiaceae</taxon>
        <taxon>Aristolochia</taxon>
    </lineage>
</organism>
<evidence type="ECO:0000256" key="6">
    <source>
        <dbReference type="ARBA" id="ARBA00022729"/>
    </source>
</evidence>
<dbReference type="GO" id="GO:0005524">
    <property type="term" value="F:ATP binding"/>
    <property type="evidence" value="ECO:0007669"/>
    <property type="project" value="UniProtKB-KW"/>
</dbReference>
<proteinExistence type="inferred from homology"/>
<evidence type="ECO:0000256" key="9">
    <source>
        <dbReference type="ARBA" id="ARBA00022840"/>
    </source>
</evidence>
<feature type="signal peptide" evidence="14">
    <location>
        <begin position="1"/>
        <end position="22"/>
    </location>
</feature>
<dbReference type="FunFam" id="1.10.510.10:FF:000517">
    <property type="entry name" value="Putative receptor kinase Lecrk"/>
    <property type="match status" value="1"/>
</dbReference>
<dbReference type="InterPro" id="IPR013320">
    <property type="entry name" value="ConA-like_dom_sf"/>
</dbReference>
<dbReference type="SUPFAM" id="SSF49899">
    <property type="entry name" value="Concanavalin A-like lectins/glucanases"/>
    <property type="match status" value="1"/>
</dbReference>
<dbReference type="FunFam" id="2.60.120.200:FF:000096">
    <property type="entry name" value="L-type lectin-domain containing receptor kinase V.9"/>
    <property type="match status" value="1"/>
</dbReference>
<comment type="similarity">
    <text evidence="2">In the N-terminal section; belongs to the leguminous lectin family.</text>
</comment>
<dbReference type="Gene3D" id="2.60.120.200">
    <property type="match status" value="1"/>
</dbReference>
<evidence type="ECO:0000256" key="3">
    <source>
        <dbReference type="ARBA" id="ARBA00010217"/>
    </source>
</evidence>
<dbReference type="Gene3D" id="1.10.510.10">
    <property type="entry name" value="Transferase(Phosphotransferase) domain 1"/>
    <property type="match status" value="1"/>
</dbReference>
<keyword evidence="8" id="KW-0547">Nucleotide-binding</keyword>
<keyword evidence="4" id="KW-1003">Cell membrane</keyword>
<dbReference type="InterPro" id="IPR001220">
    <property type="entry name" value="Legume_lectin_dom"/>
</dbReference>
<evidence type="ECO:0000256" key="8">
    <source>
        <dbReference type="ARBA" id="ARBA00022741"/>
    </source>
</evidence>
<protein>
    <recommendedName>
        <fullName evidence="15">Protein kinase domain-containing protein</fullName>
    </recommendedName>
</protein>
<dbReference type="InterPro" id="IPR011009">
    <property type="entry name" value="Kinase-like_dom_sf"/>
</dbReference>
<dbReference type="GO" id="GO:0004672">
    <property type="term" value="F:protein kinase activity"/>
    <property type="evidence" value="ECO:0007669"/>
    <property type="project" value="InterPro"/>
</dbReference>
<evidence type="ECO:0000256" key="11">
    <source>
        <dbReference type="ARBA" id="ARBA00023136"/>
    </source>
</evidence>
<gene>
    <name evidence="16" type="ORF">H6P81_007505</name>
</gene>
<name>A0AAV7F3A4_ARIFI</name>